<dbReference type="Proteomes" id="UP000824232">
    <property type="component" value="Unassembled WGS sequence"/>
</dbReference>
<dbReference type="GO" id="GO:0005524">
    <property type="term" value="F:ATP binding"/>
    <property type="evidence" value="ECO:0007669"/>
    <property type="project" value="UniProtKB-KW"/>
</dbReference>
<reference evidence="5" key="1">
    <citation type="submission" date="2020-10" db="EMBL/GenBank/DDBJ databases">
        <authorList>
            <person name="Gilroy R."/>
        </authorList>
    </citation>
    <scope>NUCLEOTIDE SEQUENCE</scope>
    <source>
        <strain evidence="5">CHK184-20233</strain>
    </source>
</reference>
<dbReference type="PANTHER" id="PTHR19211:SF14">
    <property type="entry name" value="ATP-BINDING CASSETTE SUB-FAMILY F MEMBER 1"/>
    <property type="match status" value="1"/>
</dbReference>
<keyword evidence="1" id="KW-0677">Repeat</keyword>
<dbReference type="InterPro" id="IPR017871">
    <property type="entry name" value="ABC_transporter-like_CS"/>
</dbReference>
<evidence type="ECO:0000256" key="3">
    <source>
        <dbReference type="ARBA" id="ARBA00022840"/>
    </source>
</evidence>
<dbReference type="CDD" id="cd03221">
    <property type="entry name" value="ABCF_EF-3"/>
    <property type="match status" value="1"/>
</dbReference>
<evidence type="ECO:0000256" key="2">
    <source>
        <dbReference type="ARBA" id="ARBA00022741"/>
    </source>
</evidence>
<evidence type="ECO:0000313" key="6">
    <source>
        <dbReference type="Proteomes" id="UP000824232"/>
    </source>
</evidence>
<comment type="caution">
    <text evidence="5">The sequence shown here is derived from an EMBL/GenBank/DDBJ whole genome shotgun (WGS) entry which is preliminary data.</text>
</comment>
<evidence type="ECO:0000313" key="5">
    <source>
        <dbReference type="EMBL" id="HIR59412.1"/>
    </source>
</evidence>
<name>A0A9D1DUQ2_9FIRM</name>
<dbReference type="PROSITE" id="PS00211">
    <property type="entry name" value="ABC_TRANSPORTER_1"/>
    <property type="match status" value="1"/>
</dbReference>
<dbReference type="Pfam" id="PF00005">
    <property type="entry name" value="ABC_tran"/>
    <property type="match status" value="2"/>
</dbReference>
<dbReference type="InterPro" id="IPR003439">
    <property type="entry name" value="ABC_transporter-like_ATP-bd"/>
</dbReference>
<dbReference type="InterPro" id="IPR050611">
    <property type="entry name" value="ABCF"/>
</dbReference>
<dbReference type="EMBL" id="DVHC01000054">
    <property type="protein sequence ID" value="HIR59412.1"/>
    <property type="molecule type" value="Genomic_DNA"/>
</dbReference>
<keyword evidence="2" id="KW-0547">Nucleotide-binding</keyword>
<sequence>MLEIRNLTILVNGRYIIKDLSLTLNKGDKLAIIGEEGNGKSTLLKTILSMCDYGETEGTINLKGNRIGYLEQVISEDNLNKKVYDYLFSSEEDYYNKISELYKYLELFNLEDEILEQRIMSLSGGEKVKVNILKLLLEKFDILFLDEPTNDLDIETLEWLEKFINSTSKPIVYVSHDESLLSNTANMILHLEQIKGKTDCRYTLLKIDYDTYVSKRLRMIDKQRQIAKNEKRNFIKKQEKLRQVMQKVEYQQNTISRSDPHGARLLKKKMHSLKSQERKLDDTTLTELPDVEEGINFFFEDVQVPKTKVVLNLDLKELKIDNKVLSKNIKLEVVGNIHLCIVGKNGVGKSTLIKIIYEQLKSREDIKVGYMPQNYDDVLNNYEYVLDFIAPSNYKDDITRARMYLGNMKFTREEMTGKIKDLSNGTKAKLFLMKLVLDKCNVLVLDEPTRNVSPLSNPVIRKVLREFSGTIISVSHDRKYIEEVVDSLYLLTIDGLKKIDYVKE</sequence>
<dbReference type="GO" id="GO:0016887">
    <property type="term" value="F:ATP hydrolysis activity"/>
    <property type="evidence" value="ECO:0007669"/>
    <property type="project" value="InterPro"/>
</dbReference>
<feature type="domain" description="ABC transporter" evidence="4">
    <location>
        <begin position="2"/>
        <end position="218"/>
    </location>
</feature>
<dbReference type="InterPro" id="IPR003593">
    <property type="entry name" value="AAA+_ATPase"/>
</dbReference>
<protein>
    <submittedName>
        <fullName evidence="5">ABC-F family ATP-binding cassette domain-containing protein</fullName>
    </submittedName>
</protein>
<evidence type="ECO:0000256" key="1">
    <source>
        <dbReference type="ARBA" id="ARBA00022737"/>
    </source>
</evidence>
<dbReference type="SMART" id="SM00382">
    <property type="entry name" value="AAA"/>
    <property type="match status" value="2"/>
</dbReference>
<gene>
    <name evidence="5" type="ORF">IAB38_05110</name>
</gene>
<dbReference type="AlphaFoldDB" id="A0A9D1DUQ2"/>
<dbReference type="InterPro" id="IPR027417">
    <property type="entry name" value="P-loop_NTPase"/>
</dbReference>
<dbReference type="PROSITE" id="PS50893">
    <property type="entry name" value="ABC_TRANSPORTER_2"/>
    <property type="match status" value="1"/>
</dbReference>
<evidence type="ECO:0000259" key="4">
    <source>
        <dbReference type="PROSITE" id="PS50893"/>
    </source>
</evidence>
<reference evidence="5" key="2">
    <citation type="journal article" date="2021" name="PeerJ">
        <title>Extensive microbial diversity within the chicken gut microbiome revealed by metagenomics and culture.</title>
        <authorList>
            <person name="Gilroy R."/>
            <person name="Ravi A."/>
            <person name="Getino M."/>
            <person name="Pursley I."/>
            <person name="Horton D.L."/>
            <person name="Alikhan N.F."/>
            <person name="Baker D."/>
            <person name="Gharbi K."/>
            <person name="Hall N."/>
            <person name="Watson M."/>
            <person name="Adriaenssens E.M."/>
            <person name="Foster-Nyarko E."/>
            <person name="Jarju S."/>
            <person name="Secka A."/>
            <person name="Antonio M."/>
            <person name="Oren A."/>
            <person name="Chaudhuri R.R."/>
            <person name="La Ragione R."/>
            <person name="Hildebrand F."/>
            <person name="Pallen M.J."/>
        </authorList>
    </citation>
    <scope>NUCLEOTIDE SEQUENCE</scope>
    <source>
        <strain evidence="5">CHK184-20233</strain>
    </source>
</reference>
<proteinExistence type="predicted"/>
<dbReference type="PANTHER" id="PTHR19211">
    <property type="entry name" value="ATP-BINDING TRANSPORT PROTEIN-RELATED"/>
    <property type="match status" value="1"/>
</dbReference>
<keyword evidence="3 5" id="KW-0067">ATP-binding</keyword>
<dbReference type="Gene3D" id="3.40.50.300">
    <property type="entry name" value="P-loop containing nucleotide triphosphate hydrolases"/>
    <property type="match status" value="2"/>
</dbReference>
<organism evidence="5 6">
    <name type="scientific">Candidatus Onthousia excrementipullorum</name>
    <dbReference type="NCBI Taxonomy" id="2840884"/>
    <lineage>
        <taxon>Bacteria</taxon>
        <taxon>Bacillati</taxon>
        <taxon>Bacillota</taxon>
        <taxon>Bacilli</taxon>
        <taxon>Candidatus Onthousia</taxon>
    </lineage>
</organism>
<dbReference type="SUPFAM" id="SSF52540">
    <property type="entry name" value="P-loop containing nucleoside triphosphate hydrolases"/>
    <property type="match status" value="2"/>
</dbReference>
<accession>A0A9D1DUQ2</accession>